<evidence type="ECO:0008006" key="4">
    <source>
        <dbReference type="Google" id="ProtNLM"/>
    </source>
</evidence>
<evidence type="ECO:0000313" key="3">
    <source>
        <dbReference type="Proteomes" id="UP000812961"/>
    </source>
</evidence>
<accession>A0ABS7GLL9</accession>
<name>A0ABS7GLL9_9BACT</name>
<dbReference type="RefSeq" id="WP_220253698.1">
    <property type="nucleotide sequence ID" value="NZ_JAICCF010000008.1"/>
</dbReference>
<dbReference type="PROSITE" id="PS51257">
    <property type="entry name" value="PROKAR_LIPOPROTEIN"/>
    <property type="match status" value="1"/>
</dbReference>
<gene>
    <name evidence="2" type="ORF">K1Y79_28815</name>
</gene>
<sequence length="260" mass="29166">MKMKLLASLLLLSAMTAFTACSKDEETKTEPEVTGSSLFVRMQQGVEPGRDTIYGVKYDAQQRIEYVYDSSFETGYKSVYNAAGQLESIVEEGPFAGGSTINFSYNEGNQLNAIVYSGGGYRYRYEFTYKDGVISQSRFYQNVGDGGAPSLSSISNYEVTDGNITNIKRYAADNVLKKETTLTYTAHENVFKPFVLLNMFARMGYYDLADVEHYFNKNLVSGATSGTILDVYVYTYNDKKQLIKSVSLTEGRILTRFFAY</sequence>
<evidence type="ECO:0000313" key="2">
    <source>
        <dbReference type="EMBL" id="MBW8688371.1"/>
    </source>
</evidence>
<comment type="caution">
    <text evidence="2">The sequence shown here is derived from an EMBL/GenBank/DDBJ whole genome shotgun (WGS) entry which is preliminary data.</text>
</comment>
<dbReference type="Proteomes" id="UP000812961">
    <property type="component" value="Unassembled WGS sequence"/>
</dbReference>
<keyword evidence="1" id="KW-0732">Signal</keyword>
<protein>
    <recommendedName>
        <fullName evidence="4">DUF4595 domain-containing protein</fullName>
    </recommendedName>
</protein>
<reference evidence="2 3" key="1">
    <citation type="submission" date="2021-08" db="EMBL/GenBank/DDBJ databases">
        <title>The genome sequence of Chitinophaga sp. B61.</title>
        <authorList>
            <person name="Zhang X."/>
        </authorList>
    </citation>
    <scope>NUCLEOTIDE SEQUENCE [LARGE SCALE GENOMIC DNA]</scope>
    <source>
        <strain evidence="2 3">B61</strain>
    </source>
</reference>
<dbReference type="EMBL" id="JAICCF010000008">
    <property type="protein sequence ID" value="MBW8688371.1"/>
    <property type="molecule type" value="Genomic_DNA"/>
</dbReference>
<proteinExistence type="predicted"/>
<dbReference type="Gene3D" id="3.90.930.1">
    <property type="match status" value="1"/>
</dbReference>
<organism evidence="2 3">
    <name type="scientific">Chitinophaga rhizophila</name>
    <dbReference type="NCBI Taxonomy" id="2866212"/>
    <lineage>
        <taxon>Bacteria</taxon>
        <taxon>Pseudomonadati</taxon>
        <taxon>Bacteroidota</taxon>
        <taxon>Chitinophagia</taxon>
        <taxon>Chitinophagales</taxon>
        <taxon>Chitinophagaceae</taxon>
        <taxon>Chitinophaga</taxon>
    </lineage>
</organism>
<keyword evidence="3" id="KW-1185">Reference proteome</keyword>
<feature type="signal peptide" evidence="1">
    <location>
        <begin position="1"/>
        <end position="19"/>
    </location>
</feature>
<evidence type="ECO:0000256" key="1">
    <source>
        <dbReference type="SAM" id="SignalP"/>
    </source>
</evidence>
<feature type="chain" id="PRO_5046347822" description="DUF4595 domain-containing protein" evidence="1">
    <location>
        <begin position="20"/>
        <end position="260"/>
    </location>
</feature>